<proteinExistence type="predicted"/>
<evidence type="ECO:0000259" key="1">
    <source>
        <dbReference type="PROSITE" id="PS50097"/>
    </source>
</evidence>
<dbReference type="Gene3D" id="1.25.40.420">
    <property type="match status" value="1"/>
</dbReference>
<dbReference type="SUPFAM" id="SSF54695">
    <property type="entry name" value="POZ domain"/>
    <property type="match status" value="1"/>
</dbReference>
<dbReference type="InterPro" id="IPR011333">
    <property type="entry name" value="SKP1/BTB/POZ_sf"/>
</dbReference>
<gene>
    <name evidence="2" type="ORF">HNY73_018923</name>
</gene>
<reference evidence="2" key="1">
    <citation type="journal article" date="2020" name="bioRxiv">
        <title>Chromosome-level reference genome of the European wasp spider Argiope bruennichi: a resource for studies on range expansion and evolutionary adaptation.</title>
        <authorList>
            <person name="Sheffer M.M."/>
            <person name="Hoppe A."/>
            <person name="Krehenwinkel H."/>
            <person name="Uhl G."/>
            <person name="Kuss A.W."/>
            <person name="Jensen L."/>
            <person name="Jensen C."/>
            <person name="Gillespie R.G."/>
            <person name="Hoff K.J."/>
            <person name="Prost S."/>
        </authorList>
    </citation>
    <scope>NUCLEOTIDE SEQUENCE</scope>
</reference>
<evidence type="ECO:0000313" key="2">
    <source>
        <dbReference type="EMBL" id="KAF8771511.1"/>
    </source>
</evidence>
<accession>A0A8T0EF28</accession>
<protein>
    <submittedName>
        <fullName evidence="2">Speckle-type POZ protein B like protein</fullName>
    </submittedName>
</protein>
<comment type="caution">
    <text evidence="2">The sequence shown here is derived from an EMBL/GenBank/DDBJ whole genome shotgun (WGS) entry which is preliminary data.</text>
</comment>
<feature type="domain" description="BTB" evidence="1">
    <location>
        <begin position="232"/>
        <end position="299"/>
    </location>
</feature>
<keyword evidence="3" id="KW-1185">Reference proteome</keyword>
<dbReference type="Proteomes" id="UP000807504">
    <property type="component" value="Unassembled WGS sequence"/>
</dbReference>
<sequence length="397" mass="45593">MHEEVEQSASECISELAEATTKQKKEDPFDFLIVTQFPQKTYKFQWIIRQFSTLSENKELYSTDIQISDISCFQLKLVKYENGFGLFHVNKVQSNGTNVVRSKSSSYVFGTSDFTIVKSRKPEEAPSADDFILNLVYQVSAVDSRRKELMKWSVCFPDSTSYLSTSYEIGEYINNTLKKFPDDSLILNCNLNVNLTPVTEKIKISSKPSLECNSWNKLSMDLKALYQDSLDTDVTLIVGTDKIRAHKLILTARSPIFKKIFHHDMKEAEQNSVIITDVQFSALQRLVEFLYAGIILDGEKDMNLQELFDLYYAAGKYEIIDLRVMVGNSLMSRTRVDNASETLVWADRHNDTDLKSRLMNFIGINFEDVYNTDAWDSCVRHHPRLALEVIDFCLKKA</sequence>
<evidence type="ECO:0000313" key="3">
    <source>
        <dbReference type="Proteomes" id="UP000807504"/>
    </source>
</evidence>
<dbReference type="AlphaFoldDB" id="A0A8T0EF28"/>
<dbReference type="PROSITE" id="PS50097">
    <property type="entry name" value="BTB"/>
    <property type="match status" value="1"/>
</dbReference>
<dbReference type="EMBL" id="JABXBU010002228">
    <property type="protein sequence ID" value="KAF8771511.1"/>
    <property type="molecule type" value="Genomic_DNA"/>
</dbReference>
<organism evidence="2 3">
    <name type="scientific">Argiope bruennichi</name>
    <name type="common">Wasp spider</name>
    <name type="synonym">Aranea bruennichi</name>
    <dbReference type="NCBI Taxonomy" id="94029"/>
    <lineage>
        <taxon>Eukaryota</taxon>
        <taxon>Metazoa</taxon>
        <taxon>Ecdysozoa</taxon>
        <taxon>Arthropoda</taxon>
        <taxon>Chelicerata</taxon>
        <taxon>Arachnida</taxon>
        <taxon>Araneae</taxon>
        <taxon>Araneomorphae</taxon>
        <taxon>Entelegynae</taxon>
        <taxon>Araneoidea</taxon>
        <taxon>Araneidae</taxon>
        <taxon>Argiope</taxon>
    </lineage>
</organism>
<dbReference type="SMART" id="SM00225">
    <property type="entry name" value="BTB"/>
    <property type="match status" value="1"/>
</dbReference>
<dbReference type="InterPro" id="IPR000210">
    <property type="entry name" value="BTB/POZ_dom"/>
</dbReference>
<reference evidence="2" key="2">
    <citation type="submission" date="2020-06" db="EMBL/GenBank/DDBJ databases">
        <authorList>
            <person name="Sheffer M."/>
        </authorList>
    </citation>
    <scope>NUCLEOTIDE SEQUENCE</scope>
</reference>
<dbReference type="Pfam" id="PF00651">
    <property type="entry name" value="BTB"/>
    <property type="match status" value="1"/>
</dbReference>
<name>A0A8T0EF28_ARGBR</name>
<dbReference type="PANTHER" id="PTHR24413">
    <property type="entry name" value="SPECKLE-TYPE POZ PROTEIN"/>
    <property type="match status" value="1"/>
</dbReference>
<dbReference type="Gene3D" id="3.30.710.10">
    <property type="entry name" value="Potassium Channel Kv1.1, Chain A"/>
    <property type="match status" value="1"/>
</dbReference>